<dbReference type="AlphaFoldDB" id="A0A7I8JEW5"/>
<evidence type="ECO:0000313" key="2">
    <source>
        <dbReference type="Proteomes" id="UP001189122"/>
    </source>
</evidence>
<keyword evidence="2" id="KW-1185">Reference proteome</keyword>
<evidence type="ECO:0000313" key="1">
    <source>
        <dbReference type="EMBL" id="CAA2629450.1"/>
    </source>
</evidence>
<sequence>MKKYELSLSHETLPQHLDVWPESTSPPTWMR</sequence>
<protein>
    <submittedName>
        <fullName evidence="1">Uncharacterized protein</fullName>
    </submittedName>
</protein>
<gene>
    <name evidence="1" type="ORF">SI7747_11015088</name>
</gene>
<dbReference type="EMBL" id="LR743598">
    <property type="protein sequence ID" value="CAA2629450.1"/>
    <property type="molecule type" value="Genomic_DNA"/>
</dbReference>
<proteinExistence type="predicted"/>
<accession>A0A7I8JEW5</accession>
<name>A0A7I8JEW5_SPIIN</name>
<dbReference type="Proteomes" id="UP001189122">
    <property type="component" value="Unassembled WGS sequence"/>
</dbReference>
<reference evidence="1 2" key="1">
    <citation type="submission" date="2019-12" db="EMBL/GenBank/DDBJ databases">
        <authorList>
            <person name="Scholz U."/>
            <person name="Mascher M."/>
            <person name="Fiebig A."/>
        </authorList>
    </citation>
    <scope>NUCLEOTIDE SEQUENCE</scope>
</reference>
<dbReference type="EMBL" id="CACRZD030000011">
    <property type="protein sequence ID" value="CAA6668694.1"/>
    <property type="molecule type" value="Genomic_DNA"/>
</dbReference>
<organism evidence="1">
    <name type="scientific">Spirodela intermedia</name>
    <name type="common">Intermediate duckweed</name>
    <dbReference type="NCBI Taxonomy" id="51605"/>
    <lineage>
        <taxon>Eukaryota</taxon>
        <taxon>Viridiplantae</taxon>
        <taxon>Streptophyta</taxon>
        <taxon>Embryophyta</taxon>
        <taxon>Tracheophyta</taxon>
        <taxon>Spermatophyta</taxon>
        <taxon>Magnoliopsida</taxon>
        <taxon>Liliopsida</taxon>
        <taxon>Araceae</taxon>
        <taxon>Lemnoideae</taxon>
        <taxon>Spirodela</taxon>
    </lineage>
</organism>